<gene>
    <name evidence="6" type="primary">LOC106166029</name>
</gene>
<dbReference type="GO" id="GO:0005737">
    <property type="term" value="C:cytoplasm"/>
    <property type="evidence" value="ECO:0007669"/>
    <property type="project" value="TreeGrafter"/>
</dbReference>
<name>A0A1S3IQR3_LINAN</name>
<reference evidence="6" key="1">
    <citation type="submission" date="2025-08" db="UniProtKB">
        <authorList>
            <consortium name="RefSeq"/>
        </authorList>
    </citation>
    <scope>IDENTIFICATION</scope>
    <source>
        <tissue evidence="6">Gonads</tissue>
    </source>
</reference>
<evidence type="ECO:0000256" key="1">
    <source>
        <dbReference type="ARBA" id="ARBA00009634"/>
    </source>
</evidence>
<dbReference type="PROSITE" id="PS51450">
    <property type="entry name" value="LRR"/>
    <property type="match status" value="2"/>
</dbReference>
<dbReference type="PANTHER" id="PTHR48051">
    <property type="match status" value="1"/>
</dbReference>
<keyword evidence="5" id="KW-1185">Reference proteome</keyword>
<dbReference type="InterPro" id="IPR035897">
    <property type="entry name" value="Toll_tir_struct_dom_sf"/>
</dbReference>
<dbReference type="InterPro" id="IPR050216">
    <property type="entry name" value="LRR_domain-containing"/>
</dbReference>
<dbReference type="InterPro" id="IPR003591">
    <property type="entry name" value="Leu-rich_rpt_typical-subtyp"/>
</dbReference>
<dbReference type="Gene3D" id="3.80.10.10">
    <property type="entry name" value="Ribonuclease Inhibitor"/>
    <property type="match status" value="1"/>
</dbReference>
<dbReference type="Proteomes" id="UP000085678">
    <property type="component" value="Unplaced"/>
</dbReference>
<dbReference type="InterPro" id="IPR032675">
    <property type="entry name" value="LRR_dom_sf"/>
</dbReference>
<dbReference type="RefSeq" id="XP_013399884.1">
    <property type="nucleotide sequence ID" value="XM_013544430.1"/>
</dbReference>
<dbReference type="SUPFAM" id="SSF52200">
    <property type="entry name" value="Toll/Interleukin receptor TIR domain"/>
    <property type="match status" value="1"/>
</dbReference>
<organism evidence="5 6">
    <name type="scientific">Lingula anatina</name>
    <name type="common">Brachiopod</name>
    <name type="synonym">Lingula unguis</name>
    <dbReference type="NCBI Taxonomy" id="7574"/>
    <lineage>
        <taxon>Eukaryota</taxon>
        <taxon>Metazoa</taxon>
        <taxon>Spiralia</taxon>
        <taxon>Lophotrochozoa</taxon>
        <taxon>Brachiopoda</taxon>
        <taxon>Linguliformea</taxon>
        <taxon>Lingulata</taxon>
        <taxon>Lingulida</taxon>
        <taxon>Linguloidea</taxon>
        <taxon>Lingulidae</taxon>
        <taxon>Lingula</taxon>
    </lineage>
</organism>
<dbReference type="SMART" id="SM00369">
    <property type="entry name" value="LRR_TYP"/>
    <property type="match status" value="3"/>
</dbReference>
<feature type="domain" description="TIR" evidence="4">
    <location>
        <begin position="177"/>
        <end position="315"/>
    </location>
</feature>
<evidence type="ECO:0000256" key="3">
    <source>
        <dbReference type="ARBA" id="ARBA00022737"/>
    </source>
</evidence>
<comment type="similarity">
    <text evidence="1">Belongs to the Toll-like receptor family.</text>
</comment>
<protein>
    <submittedName>
        <fullName evidence="6">Uncharacterized protein LOC106166029 isoform X2</fullName>
    </submittedName>
</protein>
<keyword evidence="2" id="KW-0433">Leucine-rich repeat</keyword>
<sequence length="317" mass="36819">MEQVRRKSDARAEVENYGFQELRSLCLACNVIDNLPGKFFLMKQLQELDVSYNRLTQIPAAIRNLKNLEFLRLTGNRLQTIPSEIESLDRLLYLCLSENALVDIPTNALHRLINIKSLCLNSNRLPCEVVKGIQVIQESSPFVKVSLRENCKYFIEIRDAFRAKLHQYFEKDGKIDFESDVYVMHADHAEDYALVDQEIVPHLEERNLKVTVNIQALRPGLPVSDQLVHFIESSRKILVVFTKNDVFEHTCKETLTKVKAALEKRKKEVSETSPIVLVEWCPKSKVPHEFKDLYVIHRRTPTHEKHFWPNIINAITQ</sequence>
<evidence type="ECO:0000313" key="5">
    <source>
        <dbReference type="Proteomes" id="UP000085678"/>
    </source>
</evidence>
<dbReference type="OrthoDB" id="660555at2759"/>
<dbReference type="GO" id="GO:0007165">
    <property type="term" value="P:signal transduction"/>
    <property type="evidence" value="ECO:0007669"/>
    <property type="project" value="InterPro"/>
</dbReference>
<dbReference type="GeneID" id="106166029"/>
<dbReference type="Gene3D" id="3.40.50.10140">
    <property type="entry name" value="Toll/interleukin-1 receptor homology (TIR) domain"/>
    <property type="match status" value="1"/>
</dbReference>
<evidence type="ECO:0000259" key="4">
    <source>
        <dbReference type="PROSITE" id="PS50104"/>
    </source>
</evidence>
<dbReference type="InterPro" id="IPR001611">
    <property type="entry name" value="Leu-rich_rpt"/>
</dbReference>
<dbReference type="SUPFAM" id="SSF52075">
    <property type="entry name" value="Outer arm dynein light chain 1"/>
    <property type="match status" value="1"/>
</dbReference>
<evidence type="ECO:0000313" key="6">
    <source>
        <dbReference type="RefSeq" id="XP_013399884.1"/>
    </source>
</evidence>
<accession>A0A1S3IQR3</accession>
<dbReference type="Pfam" id="PF13676">
    <property type="entry name" value="TIR_2"/>
    <property type="match status" value="1"/>
</dbReference>
<evidence type="ECO:0000256" key="2">
    <source>
        <dbReference type="ARBA" id="ARBA00022614"/>
    </source>
</evidence>
<keyword evidence="3" id="KW-0677">Repeat</keyword>
<dbReference type="InterPro" id="IPR000157">
    <property type="entry name" value="TIR_dom"/>
</dbReference>
<dbReference type="PANTHER" id="PTHR48051:SF1">
    <property type="entry name" value="RAS SUPPRESSOR PROTEIN 1"/>
    <property type="match status" value="1"/>
</dbReference>
<dbReference type="AlphaFoldDB" id="A0A1S3IQR3"/>
<proteinExistence type="inferred from homology"/>
<dbReference type="PROSITE" id="PS50104">
    <property type="entry name" value="TIR"/>
    <property type="match status" value="1"/>
</dbReference>
<dbReference type="Pfam" id="PF13855">
    <property type="entry name" value="LRR_8"/>
    <property type="match status" value="1"/>
</dbReference>
<dbReference type="SMART" id="SM00364">
    <property type="entry name" value="LRR_BAC"/>
    <property type="match status" value="3"/>
</dbReference>